<dbReference type="EMBL" id="PRKQ01000016">
    <property type="protein sequence ID" value="PPB01896.1"/>
    <property type="molecule type" value="Genomic_DNA"/>
</dbReference>
<protein>
    <submittedName>
        <fullName evidence="1">Uncharacterized protein</fullName>
    </submittedName>
</protein>
<proteinExistence type="predicted"/>
<gene>
    <name evidence="1" type="ORF">C4A77_13825</name>
</gene>
<name>A0AAP8U4P2_BRELA</name>
<accession>A0AAP8U4P2</accession>
<sequence length="66" mass="8344">MHMYLVMENYKTYQNVCSYFYFTKDRTWLQVFQERIAYYRDEKNATFIPYMVPEEWYLKKTKKPSS</sequence>
<dbReference type="Proteomes" id="UP000239759">
    <property type="component" value="Unassembled WGS sequence"/>
</dbReference>
<dbReference type="AlphaFoldDB" id="A0AAP8U4P2"/>
<evidence type="ECO:0000313" key="2">
    <source>
        <dbReference type="Proteomes" id="UP000239759"/>
    </source>
</evidence>
<evidence type="ECO:0000313" key="1">
    <source>
        <dbReference type="EMBL" id="PPB01896.1"/>
    </source>
</evidence>
<reference evidence="1 2" key="1">
    <citation type="submission" date="2018-02" db="EMBL/GenBank/DDBJ databases">
        <title>Comparative analysis of genomes of three Brevibacillus laterosporus strains producers of potent antimicrobials isolated from silage.</title>
        <authorList>
            <person name="Kojic M."/>
            <person name="Miljkovic M."/>
            <person name="Studholme D."/>
            <person name="Filipic B."/>
        </authorList>
    </citation>
    <scope>NUCLEOTIDE SEQUENCE [LARGE SCALE GENOMIC DNA]</scope>
    <source>
        <strain evidence="1 2">BGSP11</strain>
    </source>
</reference>
<organism evidence="1 2">
    <name type="scientific">Brevibacillus laterosporus</name>
    <name type="common">Bacillus laterosporus</name>
    <dbReference type="NCBI Taxonomy" id="1465"/>
    <lineage>
        <taxon>Bacteria</taxon>
        <taxon>Bacillati</taxon>
        <taxon>Bacillota</taxon>
        <taxon>Bacilli</taxon>
        <taxon>Bacillales</taxon>
        <taxon>Paenibacillaceae</taxon>
        <taxon>Brevibacillus</taxon>
    </lineage>
</organism>
<comment type="caution">
    <text evidence="1">The sequence shown here is derived from an EMBL/GenBank/DDBJ whole genome shotgun (WGS) entry which is preliminary data.</text>
</comment>